<evidence type="ECO:0000256" key="11">
    <source>
        <dbReference type="ARBA" id="ARBA00022759"/>
    </source>
</evidence>
<evidence type="ECO:0000256" key="17">
    <source>
        <dbReference type="ARBA" id="ARBA00022918"/>
    </source>
</evidence>
<evidence type="ECO:0000313" key="28">
    <source>
        <dbReference type="Proteomes" id="UP000198372"/>
    </source>
</evidence>
<dbReference type="GO" id="GO:0015074">
    <property type="term" value="P:DNA integration"/>
    <property type="evidence" value="ECO:0007669"/>
    <property type="project" value="UniProtKB-KW"/>
</dbReference>
<dbReference type="Pfam" id="PF14223">
    <property type="entry name" value="Retrotran_gag_2"/>
    <property type="match status" value="1"/>
</dbReference>
<dbReference type="InterPro" id="IPR036875">
    <property type="entry name" value="Znf_CCHC_sf"/>
</dbReference>
<keyword evidence="6" id="KW-0548">Nucleotidyltransferase</keyword>
<keyword evidence="18" id="KW-0808">Transferase</keyword>
<dbReference type="GO" id="GO:0032196">
    <property type="term" value="P:transposition"/>
    <property type="evidence" value="ECO:0007669"/>
    <property type="project" value="UniProtKB-KW"/>
</dbReference>
<dbReference type="InterPro" id="IPR036397">
    <property type="entry name" value="RNaseH_sf"/>
</dbReference>
<dbReference type="GO" id="GO:0006310">
    <property type="term" value="P:DNA recombination"/>
    <property type="evidence" value="ECO:0007669"/>
    <property type="project" value="UniProtKB-KW"/>
</dbReference>
<evidence type="ECO:0000256" key="21">
    <source>
        <dbReference type="ARBA" id="ARBA00023268"/>
    </source>
</evidence>
<dbReference type="SMART" id="SM00343">
    <property type="entry name" value="ZnF_C2HC"/>
    <property type="match status" value="1"/>
</dbReference>
<evidence type="ECO:0000256" key="4">
    <source>
        <dbReference type="ARBA" id="ARBA00022664"/>
    </source>
</evidence>
<dbReference type="GO" id="GO:0006508">
    <property type="term" value="P:proteolysis"/>
    <property type="evidence" value="ECO:0007669"/>
    <property type="project" value="UniProtKB-KW"/>
</dbReference>
<dbReference type="InterPro" id="IPR057670">
    <property type="entry name" value="SH3_retrovirus"/>
</dbReference>
<keyword evidence="14" id="KW-0460">Magnesium</keyword>
<keyword evidence="2" id="KW-0815">Transposition</keyword>
<accession>A0A238FD11</accession>
<dbReference type="InterPro" id="IPR001878">
    <property type="entry name" value="Znf_CCHC"/>
</dbReference>
<evidence type="ECO:0000256" key="23">
    <source>
        <dbReference type="ARBA" id="ARBA00049244"/>
    </source>
</evidence>
<dbReference type="InterPro" id="IPR017964">
    <property type="entry name" value="DNA-dir_DNA_pol_B_CS"/>
</dbReference>
<dbReference type="PROSITE" id="PS50994">
    <property type="entry name" value="INTEGRASE"/>
    <property type="match status" value="1"/>
</dbReference>
<dbReference type="Pfam" id="PF07727">
    <property type="entry name" value="RVT_2"/>
    <property type="match status" value="2"/>
</dbReference>
<sequence>MKRAKLFNIVTGVKIRPLLDFASQDDIDKWDERDQWCQENILNTIDITLQGALAYTETSAEMWTILENKFRKRGHNVLYTGLIRLLATKYIEGQDMDAHLTKLRMCYEELAKIGKAISDEYLCIFILNSLPESWSNVNMWFEQAHANPDDVVTSTQVIGQIKNEAQRRQTAAISVNSNQVITKSNAGALATLQPLKCTHCNKKGHIAADCYKNPNNPNNRLDKSKGSPKLKTNKAAVVSEPISFSVQVANSVTTRVMRWIIGSGAAHHHTGDRSSIIDFVAHPLSVETASGQRVVCPGYSTVILEATSGQTIHLKNIYHLPGATTGLISVRVITLLGFKVAFGINGLCKVSKGNTVVVSTCPDTAYELDIKMIKGVSVTRSTVSAPLMTWHRCLGHLPVCAILDMVRIGAAEELDLSDKTVHDCDTCLYAKSERSSFKGHGSASAVLERVSIDLGFVQEPNHAGCTVYLAIVDQFSCGKWCFSLSSKTSIKVLKTFNTFRLSAEKMTGNSIRFVRSNNGGEFTSKAFIDYFKSHGITHKCTAPYTPENNGQVERLNGSLMNTVKAMLHDSKLPHSLWLLAMTKATYIHNCTGVTRLGGKTPFEIIHGKKPQIGHLKPFGAIAFVHIDKTLRKKLDDKVKQGILVGYLDYNYIVWFEDTETTTVTRHCSFGCKELDKLELANNSDEDTDEYTPLSPVPHTLAQVPEVEEQPSRPGTPEGYRCVQVGRNPGRFEEIIPENILNSRLHPRAAHFIGPASTCDIICYGVFEVPDNEPVVDEIWGGESLCLAIKTQGSVIPTSFEEAISLPEAEHWIGAINLELASLNAHQVFKVVVLPCGARALGSKWVFTLKKDAAGRIVRYKARLVAQGFAQHLGIDFTETFAPVARMSTIRFLIALATAHGLKLKQFDFDTTFLNGKMTDDVYMKAPKGWSLQPGQCLKLIASMYGTKQAPCEWNTTLDRYIIVTFYVDNGLVAATSQELIKTKIGQLQAVFQLKRQGAVSLFLSLEVLCKEQYCLLHQSRYIKDILKHFGFDLVKTKATPMLNKEDRTVDTSATLDDLHMYQSMVGALQYAAQMTRPDIAAAVCAVTQRLATPTENDLLAVKRIFHYLAGTIDFGLCYQLNASTDLVIYSDASWASDFSKQQSLVATSTTESEILAASMATKEAVWLRQVATNLYVPQQLATIIHEDNQATIKIANNPAHHVRTKHFSVVHHFVREGVGFGEVKLVYCDTDSMVADTLTKGLGCTKFERHRQSMGMVQLSNIGTRGSVNDKSLH</sequence>
<dbReference type="InterPro" id="IPR039537">
    <property type="entry name" value="Retrotran_Ty1/copia-like"/>
</dbReference>
<keyword evidence="28" id="KW-1185">Reference proteome</keyword>
<keyword evidence="11" id="KW-0255">Endonuclease</keyword>
<keyword evidence="4" id="KW-0507">mRNA processing</keyword>
<keyword evidence="24" id="KW-0863">Zinc-finger</keyword>
<keyword evidence="24" id="KW-0862">Zinc</keyword>
<keyword evidence="17" id="KW-0695">RNA-directed DNA polymerase</keyword>
<reference evidence="28" key="1">
    <citation type="submission" date="2016-09" db="EMBL/GenBank/DDBJ databases">
        <authorList>
            <person name="Jeantristanb JTB J.-T."/>
            <person name="Ricardo R."/>
        </authorList>
    </citation>
    <scope>NUCLEOTIDE SEQUENCE [LARGE SCALE GENOMIC DNA]</scope>
</reference>
<dbReference type="GO" id="GO:0004190">
    <property type="term" value="F:aspartic-type endopeptidase activity"/>
    <property type="evidence" value="ECO:0007669"/>
    <property type="project" value="UniProtKB-KW"/>
</dbReference>
<dbReference type="InterPro" id="IPR013103">
    <property type="entry name" value="RVT_2"/>
</dbReference>
<dbReference type="GO" id="GO:0005634">
    <property type="term" value="C:nucleus"/>
    <property type="evidence" value="ECO:0007669"/>
    <property type="project" value="UniProtKB-ARBA"/>
</dbReference>
<dbReference type="Gene3D" id="3.30.420.10">
    <property type="entry name" value="Ribonuclease H-like superfamily/Ribonuclease H"/>
    <property type="match status" value="1"/>
</dbReference>
<dbReference type="EMBL" id="FMSP01000006">
    <property type="protein sequence ID" value="SCV70659.1"/>
    <property type="molecule type" value="Genomic_DNA"/>
</dbReference>
<evidence type="ECO:0000256" key="15">
    <source>
        <dbReference type="ARBA" id="ARBA00022884"/>
    </source>
</evidence>
<keyword evidence="19" id="KW-0917">Virion maturation</keyword>
<dbReference type="GO" id="GO:0005524">
    <property type="term" value="F:ATP binding"/>
    <property type="evidence" value="ECO:0007669"/>
    <property type="project" value="UniProtKB-KW"/>
</dbReference>
<gene>
    <name evidence="27" type="ORF">BQ2448_3421</name>
</gene>
<name>A0A238FD11_9BASI</name>
<dbReference type="OrthoDB" id="2640446at2759"/>
<evidence type="ECO:0000256" key="6">
    <source>
        <dbReference type="ARBA" id="ARBA00022695"/>
    </source>
</evidence>
<keyword evidence="20" id="KW-0233">DNA recombination</keyword>
<dbReference type="GO" id="GO:0003723">
    <property type="term" value="F:RNA binding"/>
    <property type="evidence" value="ECO:0007669"/>
    <property type="project" value="UniProtKB-KW"/>
</dbReference>
<evidence type="ECO:0000256" key="9">
    <source>
        <dbReference type="ARBA" id="ARBA00022741"/>
    </source>
</evidence>
<feature type="domain" description="CCHC-type" evidence="25">
    <location>
        <begin position="196"/>
        <end position="210"/>
    </location>
</feature>
<evidence type="ECO:0000256" key="2">
    <source>
        <dbReference type="ARBA" id="ARBA00022578"/>
    </source>
</evidence>
<dbReference type="STRING" id="269621.A0A238FD11"/>
<keyword evidence="12" id="KW-0378">Hydrolase</keyword>
<dbReference type="InterPro" id="IPR043502">
    <property type="entry name" value="DNA/RNA_pol_sf"/>
</dbReference>
<comment type="function">
    <text evidence="1">The aspartyl protease (PR) mediates the proteolytic cleavages of the Gag and Gag-Pol polyproteins after assembly of the VLP.</text>
</comment>
<evidence type="ECO:0000256" key="8">
    <source>
        <dbReference type="ARBA" id="ARBA00022723"/>
    </source>
</evidence>
<dbReference type="Pfam" id="PF25597">
    <property type="entry name" value="SH3_retrovirus"/>
    <property type="match status" value="1"/>
</dbReference>
<dbReference type="GO" id="GO:0003887">
    <property type="term" value="F:DNA-directed DNA polymerase activity"/>
    <property type="evidence" value="ECO:0007669"/>
    <property type="project" value="UniProtKB-KW"/>
</dbReference>
<keyword evidence="21" id="KW-0511">Multifunctional enzyme</keyword>
<evidence type="ECO:0000256" key="24">
    <source>
        <dbReference type="PROSITE-ProRule" id="PRU00047"/>
    </source>
</evidence>
<proteinExistence type="predicted"/>
<evidence type="ECO:0000256" key="22">
    <source>
        <dbReference type="ARBA" id="ARBA00048173"/>
    </source>
</evidence>
<dbReference type="SUPFAM" id="SSF56672">
    <property type="entry name" value="DNA/RNA polymerases"/>
    <property type="match status" value="1"/>
</dbReference>
<dbReference type="PROSITE" id="PS50158">
    <property type="entry name" value="ZF_CCHC"/>
    <property type="match status" value="1"/>
</dbReference>
<dbReference type="Gene3D" id="4.10.60.10">
    <property type="entry name" value="Zinc finger, CCHC-type"/>
    <property type="match status" value="1"/>
</dbReference>
<evidence type="ECO:0000256" key="7">
    <source>
        <dbReference type="ARBA" id="ARBA00022722"/>
    </source>
</evidence>
<evidence type="ECO:0000256" key="10">
    <source>
        <dbReference type="ARBA" id="ARBA00022750"/>
    </source>
</evidence>
<protein>
    <submittedName>
        <fullName evidence="27">BQ2448_3421 protein</fullName>
    </submittedName>
</protein>
<comment type="catalytic activity">
    <reaction evidence="23">
        <text>DNA(n) + a 2'-deoxyribonucleoside 5'-triphosphate = DNA(n+1) + diphosphate</text>
        <dbReference type="Rhea" id="RHEA:22508"/>
        <dbReference type="Rhea" id="RHEA-COMP:17339"/>
        <dbReference type="Rhea" id="RHEA-COMP:17340"/>
        <dbReference type="ChEBI" id="CHEBI:33019"/>
        <dbReference type="ChEBI" id="CHEBI:61560"/>
        <dbReference type="ChEBI" id="CHEBI:173112"/>
        <dbReference type="EC" id="2.7.7.7"/>
    </reaction>
</comment>
<evidence type="ECO:0000256" key="16">
    <source>
        <dbReference type="ARBA" id="ARBA00022908"/>
    </source>
</evidence>
<evidence type="ECO:0000256" key="19">
    <source>
        <dbReference type="ARBA" id="ARBA00023113"/>
    </source>
</evidence>
<dbReference type="PANTHER" id="PTHR42648">
    <property type="entry name" value="TRANSPOSASE, PUTATIVE-RELATED"/>
    <property type="match status" value="1"/>
</dbReference>
<dbReference type="Proteomes" id="UP000198372">
    <property type="component" value="Unassembled WGS sequence"/>
</dbReference>
<comment type="catalytic activity">
    <reaction evidence="22">
        <text>DNA(n) + a 2'-deoxyribonucleoside 5'-triphosphate = DNA(n+1) + diphosphate</text>
        <dbReference type="Rhea" id="RHEA:22508"/>
        <dbReference type="Rhea" id="RHEA-COMP:17339"/>
        <dbReference type="Rhea" id="RHEA-COMP:17340"/>
        <dbReference type="ChEBI" id="CHEBI:33019"/>
        <dbReference type="ChEBI" id="CHEBI:61560"/>
        <dbReference type="ChEBI" id="CHEBI:173112"/>
        <dbReference type="EC" id="2.7.7.49"/>
    </reaction>
</comment>
<evidence type="ECO:0000259" key="26">
    <source>
        <dbReference type="PROSITE" id="PS50994"/>
    </source>
</evidence>
<dbReference type="GO" id="GO:0003964">
    <property type="term" value="F:RNA-directed DNA polymerase activity"/>
    <property type="evidence" value="ECO:0007669"/>
    <property type="project" value="UniProtKB-KW"/>
</dbReference>
<dbReference type="SUPFAM" id="SSF57756">
    <property type="entry name" value="Retrovirus zinc finger-like domains"/>
    <property type="match status" value="1"/>
</dbReference>
<dbReference type="CDD" id="cd09272">
    <property type="entry name" value="RNase_HI_RT_Ty1"/>
    <property type="match status" value="1"/>
</dbReference>
<dbReference type="InterPro" id="IPR001584">
    <property type="entry name" value="Integrase_cat-core"/>
</dbReference>
<keyword evidence="16" id="KW-0229">DNA integration</keyword>
<dbReference type="AlphaFoldDB" id="A0A238FD11"/>
<dbReference type="Pfam" id="PF22936">
    <property type="entry name" value="Pol_BBD"/>
    <property type="match status" value="1"/>
</dbReference>
<dbReference type="SUPFAM" id="SSF53098">
    <property type="entry name" value="Ribonuclease H-like"/>
    <property type="match status" value="1"/>
</dbReference>
<keyword evidence="15" id="KW-0694">RNA-binding</keyword>
<dbReference type="PROSITE" id="PS00116">
    <property type="entry name" value="DNA_POLYMERASE_B"/>
    <property type="match status" value="1"/>
</dbReference>
<organism evidence="27 28">
    <name type="scientific">Microbotryum intermedium</name>
    <dbReference type="NCBI Taxonomy" id="269621"/>
    <lineage>
        <taxon>Eukaryota</taxon>
        <taxon>Fungi</taxon>
        <taxon>Dikarya</taxon>
        <taxon>Basidiomycota</taxon>
        <taxon>Pucciniomycotina</taxon>
        <taxon>Microbotryomycetes</taxon>
        <taxon>Microbotryales</taxon>
        <taxon>Microbotryaceae</taxon>
        <taxon>Microbotryum</taxon>
    </lineage>
</organism>
<keyword evidence="13" id="KW-0067">ATP-binding</keyword>
<dbReference type="InterPro" id="IPR054722">
    <property type="entry name" value="PolX-like_BBD"/>
</dbReference>
<keyword evidence="18" id="KW-0239">DNA-directed DNA polymerase</keyword>
<dbReference type="Pfam" id="PF00665">
    <property type="entry name" value="rve"/>
    <property type="match status" value="1"/>
</dbReference>
<dbReference type="GO" id="GO:0006397">
    <property type="term" value="P:mRNA processing"/>
    <property type="evidence" value="ECO:0007669"/>
    <property type="project" value="UniProtKB-KW"/>
</dbReference>
<evidence type="ECO:0000256" key="18">
    <source>
        <dbReference type="ARBA" id="ARBA00022932"/>
    </source>
</evidence>
<evidence type="ECO:0000256" key="14">
    <source>
        <dbReference type="ARBA" id="ARBA00022842"/>
    </source>
</evidence>
<keyword evidence="5" id="KW-0645">Protease</keyword>
<keyword evidence="3" id="KW-1188">Viral release from host cell</keyword>
<evidence type="ECO:0000256" key="20">
    <source>
        <dbReference type="ARBA" id="ARBA00023172"/>
    </source>
</evidence>
<feature type="domain" description="Integrase catalytic" evidence="26">
    <location>
        <begin position="440"/>
        <end position="609"/>
    </location>
</feature>
<dbReference type="PANTHER" id="PTHR42648:SF11">
    <property type="entry name" value="TRANSPOSON TY4-P GAG-POL POLYPROTEIN"/>
    <property type="match status" value="1"/>
</dbReference>
<dbReference type="InterPro" id="IPR012337">
    <property type="entry name" value="RNaseH-like_sf"/>
</dbReference>
<keyword evidence="7" id="KW-0540">Nuclease</keyword>
<keyword evidence="8" id="KW-0479">Metal-binding</keyword>
<keyword evidence="9" id="KW-0547">Nucleotide-binding</keyword>
<keyword evidence="10" id="KW-0064">Aspartyl protease</keyword>
<evidence type="ECO:0000256" key="1">
    <source>
        <dbReference type="ARBA" id="ARBA00002180"/>
    </source>
</evidence>
<evidence type="ECO:0000256" key="3">
    <source>
        <dbReference type="ARBA" id="ARBA00022612"/>
    </source>
</evidence>
<evidence type="ECO:0000256" key="13">
    <source>
        <dbReference type="ARBA" id="ARBA00022840"/>
    </source>
</evidence>
<evidence type="ECO:0000256" key="12">
    <source>
        <dbReference type="ARBA" id="ARBA00022801"/>
    </source>
</evidence>
<evidence type="ECO:0000313" key="27">
    <source>
        <dbReference type="EMBL" id="SCV70659.1"/>
    </source>
</evidence>
<evidence type="ECO:0000256" key="5">
    <source>
        <dbReference type="ARBA" id="ARBA00022670"/>
    </source>
</evidence>
<evidence type="ECO:0000259" key="25">
    <source>
        <dbReference type="PROSITE" id="PS50158"/>
    </source>
</evidence>
<dbReference type="GO" id="GO:0008270">
    <property type="term" value="F:zinc ion binding"/>
    <property type="evidence" value="ECO:0007669"/>
    <property type="project" value="UniProtKB-KW"/>
</dbReference>
<dbReference type="GO" id="GO:0004519">
    <property type="term" value="F:endonuclease activity"/>
    <property type="evidence" value="ECO:0007669"/>
    <property type="project" value="UniProtKB-KW"/>
</dbReference>